<comment type="caution">
    <text evidence="1">The sequence shown here is derived from an EMBL/GenBank/DDBJ whole genome shotgun (WGS) entry which is preliminary data.</text>
</comment>
<dbReference type="EMBL" id="PPEG02000004">
    <property type="protein sequence ID" value="PWN61708.1"/>
    <property type="molecule type" value="Genomic_DNA"/>
</dbReference>
<dbReference type="AlphaFoldDB" id="A0A316WR55"/>
<protein>
    <submittedName>
        <fullName evidence="1">Uncharacterized protein</fullName>
    </submittedName>
</protein>
<gene>
    <name evidence="1" type="ORF">C1634_010540</name>
</gene>
<evidence type="ECO:0000313" key="1">
    <source>
        <dbReference type="EMBL" id="PWN61708.1"/>
    </source>
</evidence>
<dbReference type="RefSeq" id="WP_103235474.1">
    <property type="nucleotide sequence ID" value="NZ_PPEG02000004.1"/>
</dbReference>
<dbReference type="Proteomes" id="UP000236413">
    <property type="component" value="Unassembled WGS sequence"/>
</dbReference>
<accession>A0A316WR55</accession>
<name>A0A316WR55_9FLAO</name>
<organism evidence="1 2">
    <name type="scientific">Chryseobacterium viscerum</name>
    <dbReference type="NCBI Taxonomy" id="1037377"/>
    <lineage>
        <taxon>Bacteria</taxon>
        <taxon>Pseudomonadati</taxon>
        <taxon>Bacteroidota</taxon>
        <taxon>Flavobacteriia</taxon>
        <taxon>Flavobacteriales</taxon>
        <taxon>Weeksellaceae</taxon>
        <taxon>Chryseobacterium group</taxon>
        <taxon>Chryseobacterium</taxon>
    </lineage>
</organism>
<reference evidence="1 2" key="1">
    <citation type="submission" date="2018-04" db="EMBL/GenBank/DDBJ databases">
        <title>Chryseobacterium oncorhynchi 701B-08T from rainbow trout, and Chryseobacterium viscerum 687B-08T from diseased fish.</title>
        <authorList>
            <person name="Jeong J.-J."/>
            <person name="Lee Y.J."/>
            <person name="Pathiraja D."/>
            <person name="Park B."/>
            <person name="Choi I.-G."/>
            <person name="Kim K.D."/>
        </authorList>
    </citation>
    <scope>NUCLEOTIDE SEQUENCE [LARGE SCALE GENOMIC DNA]</scope>
    <source>
        <strain evidence="1 2">687B-08</strain>
    </source>
</reference>
<sequence>MKKNTPFSKEKQLVQTREQAEIALSILVQNSQGVDLELGIFCLRDQLNNPRLTELLDSYPDLIQEYELEKLLSGKIEIKDASRRDVKTAGLLSCILLLIHFYFDDKSNHLVESKSESDELDNFNSTQYIINAITSEKCINELFLIILSVVGIDYFEKYQEKMKDPDFVLKHTLGFDSDPEMGVHIDMMVWFALVRLFIESIFIYYDSDYETKNDQL</sequence>
<evidence type="ECO:0000313" key="2">
    <source>
        <dbReference type="Proteomes" id="UP000236413"/>
    </source>
</evidence>
<proteinExistence type="predicted"/>